<protein>
    <recommendedName>
        <fullName evidence="4">Secreted protein</fullName>
    </recommendedName>
</protein>
<proteinExistence type="predicted"/>
<gene>
    <name evidence="2" type="ORF">QBC34DRAFT_488800</name>
</gene>
<name>A0AAV9G0T0_9PEZI</name>
<dbReference type="EMBL" id="MU866013">
    <property type="protein sequence ID" value="KAK4442523.1"/>
    <property type="molecule type" value="Genomic_DNA"/>
</dbReference>
<organism evidence="2 3">
    <name type="scientific">Podospora aff. communis PSN243</name>
    <dbReference type="NCBI Taxonomy" id="3040156"/>
    <lineage>
        <taxon>Eukaryota</taxon>
        <taxon>Fungi</taxon>
        <taxon>Dikarya</taxon>
        <taxon>Ascomycota</taxon>
        <taxon>Pezizomycotina</taxon>
        <taxon>Sordariomycetes</taxon>
        <taxon>Sordariomycetidae</taxon>
        <taxon>Sordariales</taxon>
        <taxon>Podosporaceae</taxon>
        <taxon>Podospora</taxon>
    </lineage>
</organism>
<evidence type="ECO:0000313" key="3">
    <source>
        <dbReference type="Proteomes" id="UP001321760"/>
    </source>
</evidence>
<dbReference type="Proteomes" id="UP001321760">
    <property type="component" value="Unassembled WGS sequence"/>
</dbReference>
<reference evidence="2" key="1">
    <citation type="journal article" date="2023" name="Mol. Phylogenet. Evol.">
        <title>Genome-scale phylogeny and comparative genomics of the fungal order Sordariales.</title>
        <authorList>
            <person name="Hensen N."/>
            <person name="Bonometti L."/>
            <person name="Westerberg I."/>
            <person name="Brannstrom I.O."/>
            <person name="Guillou S."/>
            <person name="Cros-Aarteil S."/>
            <person name="Calhoun S."/>
            <person name="Haridas S."/>
            <person name="Kuo A."/>
            <person name="Mondo S."/>
            <person name="Pangilinan J."/>
            <person name="Riley R."/>
            <person name="LaButti K."/>
            <person name="Andreopoulos B."/>
            <person name="Lipzen A."/>
            <person name="Chen C."/>
            <person name="Yan M."/>
            <person name="Daum C."/>
            <person name="Ng V."/>
            <person name="Clum A."/>
            <person name="Steindorff A."/>
            <person name="Ohm R.A."/>
            <person name="Martin F."/>
            <person name="Silar P."/>
            <person name="Natvig D.O."/>
            <person name="Lalanne C."/>
            <person name="Gautier V."/>
            <person name="Ament-Velasquez S.L."/>
            <person name="Kruys A."/>
            <person name="Hutchinson M.I."/>
            <person name="Powell A.J."/>
            <person name="Barry K."/>
            <person name="Miller A.N."/>
            <person name="Grigoriev I.V."/>
            <person name="Debuchy R."/>
            <person name="Gladieux P."/>
            <person name="Hiltunen Thoren M."/>
            <person name="Johannesson H."/>
        </authorList>
    </citation>
    <scope>NUCLEOTIDE SEQUENCE</scope>
    <source>
        <strain evidence="2">PSN243</strain>
    </source>
</reference>
<keyword evidence="1" id="KW-0732">Signal</keyword>
<reference evidence="2" key="2">
    <citation type="submission" date="2023-05" db="EMBL/GenBank/DDBJ databases">
        <authorList>
            <consortium name="Lawrence Berkeley National Laboratory"/>
            <person name="Steindorff A."/>
            <person name="Hensen N."/>
            <person name="Bonometti L."/>
            <person name="Westerberg I."/>
            <person name="Brannstrom I.O."/>
            <person name="Guillou S."/>
            <person name="Cros-Aarteil S."/>
            <person name="Calhoun S."/>
            <person name="Haridas S."/>
            <person name="Kuo A."/>
            <person name="Mondo S."/>
            <person name="Pangilinan J."/>
            <person name="Riley R."/>
            <person name="Labutti K."/>
            <person name="Andreopoulos B."/>
            <person name="Lipzen A."/>
            <person name="Chen C."/>
            <person name="Yanf M."/>
            <person name="Daum C."/>
            <person name="Ng V."/>
            <person name="Clum A."/>
            <person name="Ohm R."/>
            <person name="Martin F."/>
            <person name="Silar P."/>
            <person name="Natvig D."/>
            <person name="Lalanne C."/>
            <person name="Gautier V."/>
            <person name="Ament-Velasquez S.L."/>
            <person name="Kruys A."/>
            <person name="Hutchinson M.I."/>
            <person name="Powell A.J."/>
            <person name="Barry K."/>
            <person name="Miller A.N."/>
            <person name="Grigoriev I.V."/>
            <person name="Debuchy R."/>
            <person name="Gladieux P."/>
            <person name="Thoren M.H."/>
            <person name="Johannesson H."/>
        </authorList>
    </citation>
    <scope>NUCLEOTIDE SEQUENCE</scope>
    <source>
        <strain evidence="2">PSN243</strain>
    </source>
</reference>
<dbReference type="AlphaFoldDB" id="A0AAV9G0T0"/>
<evidence type="ECO:0000256" key="1">
    <source>
        <dbReference type="SAM" id="SignalP"/>
    </source>
</evidence>
<sequence length="117" mass="12925">MRPGALLLSVVALGPSAALADYMTVLTDCRWIGGCTSFQAIWLATSQHWAINADQGCRDPGQNGMYELCMDWPLDRAHFKFQGQGKRCLRKIVDVGIGSCGDGDCSIQRWEEVPCTW</sequence>
<keyword evidence="3" id="KW-1185">Reference proteome</keyword>
<accession>A0AAV9G0T0</accession>
<feature type="chain" id="PRO_5043417923" description="Secreted protein" evidence="1">
    <location>
        <begin position="21"/>
        <end position="117"/>
    </location>
</feature>
<evidence type="ECO:0008006" key="4">
    <source>
        <dbReference type="Google" id="ProtNLM"/>
    </source>
</evidence>
<feature type="signal peptide" evidence="1">
    <location>
        <begin position="1"/>
        <end position="20"/>
    </location>
</feature>
<evidence type="ECO:0000313" key="2">
    <source>
        <dbReference type="EMBL" id="KAK4442523.1"/>
    </source>
</evidence>
<comment type="caution">
    <text evidence="2">The sequence shown here is derived from an EMBL/GenBank/DDBJ whole genome shotgun (WGS) entry which is preliminary data.</text>
</comment>